<evidence type="ECO:0000259" key="12">
    <source>
        <dbReference type="PROSITE" id="PS51883"/>
    </source>
</evidence>
<keyword evidence="5 9" id="KW-0547">Nucleotide-binding</keyword>
<keyword evidence="6 9" id="KW-0378">Hydrolase</keyword>
<dbReference type="InterPro" id="IPR014100">
    <property type="entry name" value="GTP-bd_Obg/CgtA"/>
</dbReference>
<dbReference type="NCBIfam" id="NF008954">
    <property type="entry name" value="PRK12296.1"/>
    <property type="match status" value="1"/>
</dbReference>
<dbReference type="InterPro" id="IPR036346">
    <property type="entry name" value="GTP-bd_prot_GTP1/OBG_C_sf"/>
</dbReference>
<dbReference type="PROSITE" id="PS00905">
    <property type="entry name" value="GTP1_OBG"/>
    <property type="match status" value="1"/>
</dbReference>
<evidence type="ECO:0000256" key="3">
    <source>
        <dbReference type="ARBA" id="ARBA00022490"/>
    </source>
</evidence>
<feature type="binding site" evidence="9">
    <location>
        <begin position="279"/>
        <end position="282"/>
    </location>
    <ligand>
        <name>GTP</name>
        <dbReference type="ChEBI" id="CHEBI:37565"/>
    </ligand>
</feature>
<dbReference type="NCBIfam" id="TIGR02729">
    <property type="entry name" value="Obg_CgtA"/>
    <property type="match status" value="1"/>
</dbReference>
<feature type="domain" description="OCT" evidence="11">
    <location>
        <begin position="366"/>
        <end position="444"/>
    </location>
</feature>
<evidence type="ECO:0000256" key="9">
    <source>
        <dbReference type="HAMAP-Rule" id="MF_01454"/>
    </source>
</evidence>
<comment type="subcellular location">
    <subcellularLocation>
        <location evidence="9">Cytoplasm</location>
    </subcellularLocation>
</comment>
<dbReference type="KEGG" id="bsol:FSW04_20250"/>
<name>A0A5B8UA35_9ACTN</name>
<dbReference type="EMBL" id="CP042430">
    <property type="protein sequence ID" value="QEC49678.1"/>
    <property type="molecule type" value="Genomic_DNA"/>
</dbReference>
<dbReference type="InterPro" id="IPR006169">
    <property type="entry name" value="GTP1_OBG_dom"/>
</dbReference>
<dbReference type="Pfam" id="PF01926">
    <property type="entry name" value="MMR_HSR1"/>
    <property type="match status" value="1"/>
</dbReference>
<evidence type="ECO:0000256" key="5">
    <source>
        <dbReference type="ARBA" id="ARBA00022741"/>
    </source>
</evidence>
<keyword evidence="8 9" id="KW-0342">GTP-binding</keyword>
<dbReference type="CDD" id="cd01898">
    <property type="entry name" value="Obg"/>
    <property type="match status" value="1"/>
</dbReference>
<dbReference type="GO" id="GO:0042254">
    <property type="term" value="P:ribosome biogenesis"/>
    <property type="evidence" value="ECO:0007669"/>
    <property type="project" value="UniProtKB-UniRule"/>
</dbReference>
<dbReference type="InterPro" id="IPR006074">
    <property type="entry name" value="GTP1-OBG_CS"/>
</dbReference>
<gene>
    <name evidence="13" type="primary">obgE</name>
    <name evidence="9" type="synonym">obg</name>
    <name evidence="13" type="ORF">FSW04_20250</name>
</gene>
<dbReference type="GO" id="GO:0005737">
    <property type="term" value="C:cytoplasm"/>
    <property type="evidence" value="ECO:0007669"/>
    <property type="project" value="UniProtKB-SubCell"/>
</dbReference>
<dbReference type="SUPFAM" id="SSF52540">
    <property type="entry name" value="P-loop containing nucleoside triphosphate hydrolases"/>
    <property type="match status" value="1"/>
</dbReference>
<dbReference type="InterPro" id="IPR031167">
    <property type="entry name" value="G_OBG"/>
</dbReference>
<dbReference type="RefSeq" id="WP_146922043.1">
    <property type="nucleotide sequence ID" value="NZ_CP042430.1"/>
</dbReference>
<dbReference type="PRINTS" id="PR00326">
    <property type="entry name" value="GTP1OBG"/>
</dbReference>
<evidence type="ECO:0000256" key="7">
    <source>
        <dbReference type="ARBA" id="ARBA00022842"/>
    </source>
</evidence>
<accession>A0A5B8UA35</accession>
<evidence type="ECO:0000256" key="2">
    <source>
        <dbReference type="ARBA" id="ARBA00007699"/>
    </source>
</evidence>
<dbReference type="InterPro" id="IPR006073">
    <property type="entry name" value="GTP-bd"/>
</dbReference>
<dbReference type="NCBIfam" id="NF008955">
    <property type="entry name" value="PRK12297.1"/>
    <property type="match status" value="1"/>
</dbReference>
<dbReference type="AlphaFoldDB" id="A0A5B8UA35"/>
<dbReference type="Pfam" id="PF09269">
    <property type="entry name" value="DUF1967"/>
    <property type="match status" value="1"/>
</dbReference>
<feature type="binding site" evidence="9">
    <location>
        <position position="170"/>
    </location>
    <ligand>
        <name>Mg(2+)</name>
        <dbReference type="ChEBI" id="CHEBI:18420"/>
    </ligand>
</feature>
<dbReference type="HAMAP" id="MF_01454">
    <property type="entry name" value="GTPase_Obg"/>
    <property type="match status" value="1"/>
</dbReference>
<evidence type="ECO:0000256" key="4">
    <source>
        <dbReference type="ARBA" id="ARBA00022723"/>
    </source>
</evidence>
<dbReference type="GO" id="GO:0000287">
    <property type="term" value="F:magnesium ion binding"/>
    <property type="evidence" value="ECO:0007669"/>
    <property type="project" value="InterPro"/>
</dbReference>
<dbReference type="InterPro" id="IPR015349">
    <property type="entry name" value="OCT_dom"/>
</dbReference>
<dbReference type="GO" id="GO:0003924">
    <property type="term" value="F:GTPase activity"/>
    <property type="evidence" value="ECO:0007669"/>
    <property type="project" value="UniProtKB-UniRule"/>
</dbReference>
<sequence>MLYDKARIFVQAGGGGNGCMSFRREAHVPKGGPDGGDGGHGADVVLRCDDSLRDLQSFKRKAHYKAGRGRHGEGALRHGADGEDLVVRVPPGTQVTTEDGTVHDLVIPGQEVVVAHGGPGGKGNKKFAGATRQSPTFAERGLPGEEGWLDLRLKLLADVGFVGVPNAGKSSLLARVTRAAPKIAGYPFTTLEPVLGTLDGEDRQLVLADIPGLIEGAAGGAGLGHDFLAHVERTRLLVHVLDLAPLDGSDPEANFATIEHELGAYDARLARLPRILVLSKADLVSPEEAEVVAQVWRERFAAEVPEREPWEPVAEPTPVLVTSAATGAGLDELKAELLRRVPVETGPAPLPGAEDEALEEHRLFRPAPRRRAEFAVEALEEGGWRVVGDAVDRLIARHDLENEDALMHVEHRLHKMGVIRALEAQGFEPGDDVEIAGIVFELDPG</sequence>
<feature type="domain" description="OBG-type G" evidence="10">
    <location>
        <begin position="157"/>
        <end position="342"/>
    </location>
</feature>
<dbReference type="NCBIfam" id="TIGR03595">
    <property type="entry name" value="Obg_CgtA_exten"/>
    <property type="match status" value="1"/>
</dbReference>
<feature type="binding site" evidence="9">
    <location>
        <begin position="323"/>
        <end position="325"/>
    </location>
    <ligand>
        <name>GTP</name>
        <dbReference type="ChEBI" id="CHEBI:37565"/>
    </ligand>
</feature>
<dbReference type="PROSITE" id="PS51883">
    <property type="entry name" value="OBG"/>
    <property type="match status" value="1"/>
</dbReference>
<evidence type="ECO:0000256" key="1">
    <source>
        <dbReference type="ARBA" id="ARBA00001946"/>
    </source>
</evidence>
<feature type="binding site" evidence="9">
    <location>
        <begin position="209"/>
        <end position="212"/>
    </location>
    <ligand>
        <name>GTP</name>
        <dbReference type="ChEBI" id="CHEBI:37565"/>
    </ligand>
</feature>
<dbReference type="Gene3D" id="2.70.210.12">
    <property type="entry name" value="GTP1/OBG domain"/>
    <property type="match status" value="1"/>
</dbReference>
<protein>
    <recommendedName>
        <fullName evidence="9">GTPase Obg</fullName>
        <ecNumber evidence="9">3.6.5.-</ecNumber>
    </recommendedName>
    <alternativeName>
        <fullName evidence="9">GTP-binding protein Obg</fullName>
    </alternativeName>
</protein>
<organism evidence="13 14">
    <name type="scientific">Baekduia soli</name>
    <dbReference type="NCBI Taxonomy" id="496014"/>
    <lineage>
        <taxon>Bacteria</taxon>
        <taxon>Bacillati</taxon>
        <taxon>Actinomycetota</taxon>
        <taxon>Thermoleophilia</taxon>
        <taxon>Solirubrobacterales</taxon>
        <taxon>Baekduiaceae</taxon>
        <taxon>Baekduia</taxon>
    </lineage>
</organism>
<dbReference type="GO" id="GO:0005525">
    <property type="term" value="F:GTP binding"/>
    <property type="evidence" value="ECO:0007669"/>
    <property type="project" value="UniProtKB-UniRule"/>
</dbReference>
<dbReference type="FunFam" id="2.70.210.12:FF:000001">
    <property type="entry name" value="GTPase Obg"/>
    <property type="match status" value="1"/>
</dbReference>
<evidence type="ECO:0000313" key="14">
    <source>
        <dbReference type="Proteomes" id="UP000321805"/>
    </source>
</evidence>
<feature type="domain" description="Obg" evidence="12">
    <location>
        <begin position="1"/>
        <end position="156"/>
    </location>
</feature>
<dbReference type="PANTHER" id="PTHR11702">
    <property type="entry name" value="DEVELOPMENTALLY REGULATED GTP-BINDING PROTEIN-RELATED"/>
    <property type="match status" value="1"/>
</dbReference>
<dbReference type="PROSITE" id="PS51881">
    <property type="entry name" value="OCT"/>
    <property type="match status" value="1"/>
</dbReference>
<dbReference type="SUPFAM" id="SSF102741">
    <property type="entry name" value="Obg GTP-binding protein C-terminal domain"/>
    <property type="match status" value="1"/>
</dbReference>
<evidence type="ECO:0000259" key="11">
    <source>
        <dbReference type="PROSITE" id="PS51881"/>
    </source>
</evidence>
<dbReference type="Gene3D" id="3.40.50.300">
    <property type="entry name" value="P-loop containing nucleotide triphosphate hydrolases"/>
    <property type="match status" value="1"/>
</dbReference>
<keyword evidence="3 9" id="KW-0963">Cytoplasm</keyword>
<evidence type="ECO:0000256" key="6">
    <source>
        <dbReference type="ARBA" id="ARBA00022801"/>
    </source>
</evidence>
<dbReference type="NCBIfam" id="NF008956">
    <property type="entry name" value="PRK12299.1"/>
    <property type="match status" value="1"/>
</dbReference>
<evidence type="ECO:0000259" key="10">
    <source>
        <dbReference type="PROSITE" id="PS51710"/>
    </source>
</evidence>
<comment type="subunit">
    <text evidence="9">Monomer.</text>
</comment>
<evidence type="ECO:0000256" key="8">
    <source>
        <dbReference type="ARBA" id="ARBA00023134"/>
    </source>
</evidence>
<dbReference type="Gene3D" id="3.30.300.350">
    <property type="entry name" value="GTP-binding protein OBG, C-terminal domain"/>
    <property type="match status" value="1"/>
</dbReference>
<keyword evidence="7 9" id="KW-0460">Magnesium</keyword>
<proteinExistence type="inferred from homology"/>
<feature type="binding site" evidence="9">
    <location>
        <begin position="163"/>
        <end position="170"/>
    </location>
    <ligand>
        <name>GTP</name>
        <dbReference type="ChEBI" id="CHEBI:37565"/>
    </ligand>
</feature>
<dbReference type="PANTHER" id="PTHR11702:SF31">
    <property type="entry name" value="MITOCHONDRIAL RIBOSOME-ASSOCIATED GTPASE 2"/>
    <property type="match status" value="1"/>
</dbReference>
<feature type="binding site" evidence="9">
    <location>
        <position position="190"/>
    </location>
    <ligand>
        <name>Mg(2+)</name>
        <dbReference type="ChEBI" id="CHEBI:18420"/>
    </ligand>
</feature>
<dbReference type="InterPro" id="IPR027417">
    <property type="entry name" value="P-loop_NTPase"/>
</dbReference>
<evidence type="ECO:0000313" key="13">
    <source>
        <dbReference type="EMBL" id="QEC49678.1"/>
    </source>
</evidence>
<dbReference type="PROSITE" id="PS51710">
    <property type="entry name" value="G_OBG"/>
    <property type="match status" value="1"/>
</dbReference>
<comment type="similarity">
    <text evidence="2 9">Belongs to the TRAFAC class OBG-HflX-like GTPase superfamily. OBG GTPase family.</text>
</comment>
<keyword evidence="14" id="KW-1185">Reference proteome</keyword>
<dbReference type="InterPro" id="IPR036726">
    <property type="entry name" value="GTP1_OBG_dom_sf"/>
</dbReference>
<comment type="function">
    <text evidence="9">An essential GTPase which binds GTP, GDP and possibly (p)ppGpp with moderate affinity, with high nucleotide exchange rates and a fairly low GTP hydrolysis rate. Plays a role in control of the cell cycle, stress response, ribosome biogenesis and in those bacteria that undergo differentiation, in morphogenesis control.</text>
</comment>
<keyword evidence="4 9" id="KW-0479">Metal-binding</keyword>
<feature type="binding site" evidence="9">
    <location>
        <begin position="188"/>
        <end position="192"/>
    </location>
    <ligand>
        <name>GTP</name>
        <dbReference type="ChEBI" id="CHEBI:37565"/>
    </ligand>
</feature>
<dbReference type="OrthoDB" id="9807318at2"/>
<dbReference type="InterPro" id="IPR045086">
    <property type="entry name" value="OBG_GTPase"/>
</dbReference>
<dbReference type="SUPFAM" id="SSF82051">
    <property type="entry name" value="Obg GTP-binding protein N-terminal domain"/>
    <property type="match status" value="1"/>
</dbReference>
<comment type="cofactor">
    <cofactor evidence="1 9">
        <name>Mg(2+)</name>
        <dbReference type="ChEBI" id="CHEBI:18420"/>
    </cofactor>
</comment>
<reference evidence="13 14" key="1">
    <citation type="journal article" date="2018" name="J. Microbiol.">
        <title>Baekduia soli gen. nov., sp. nov., a novel bacterium isolated from the soil of Baekdu Mountain and proposal of a novel family name, Baekduiaceae fam. nov.</title>
        <authorList>
            <person name="An D.S."/>
            <person name="Siddiqi M.Z."/>
            <person name="Kim K.H."/>
            <person name="Yu H.S."/>
            <person name="Im W.T."/>
        </authorList>
    </citation>
    <scope>NUCLEOTIDE SEQUENCE [LARGE SCALE GENOMIC DNA]</scope>
    <source>
        <strain evidence="13 14">BR7-21</strain>
    </source>
</reference>
<dbReference type="Proteomes" id="UP000321805">
    <property type="component" value="Chromosome"/>
</dbReference>
<dbReference type="EC" id="3.6.5.-" evidence="9"/>
<dbReference type="Pfam" id="PF01018">
    <property type="entry name" value="GTP1_OBG"/>
    <property type="match status" value="1"/>
</dbReference>